<dbReference type="Proteomes" id="UP000036908">
    <property type="component" value="Unassembled WGS sequence"/>
</dbReference>
<reference evidence="3" key="1">
    <citation type="submission" date="2014-11" db="EMBL/GenBank/DDBJ databases">
        <title>Genome sequencing of Roseivirga sp. D-25.</title>
        <authorList>
            <person name="Selvaratnam C."/>
            <person name="Thevarajoo S."/>
            <person name="Goh K.M."/>
            <person name="Eee R."/>
            <person name="Chan K.-G."/>
            <person name="Chong C.S."/>
        </authorList>
    </citation>
    <scope>NUCLEOTIDE SEQUENCE [LARGE SCALE GENOMIC DNA]</scope>
    <source>
        <strain evidence="3">D-25</strain>
    </source>
</reference>
<gene>
    <name evidence="2" type="ORF">OB69_16550</name>
</gene>
<evidence type="ECO:0000313" key="3">
    <source>
        <dbReference type="Proteomes" id="UP000036908"/>
    </source>
</evidence>
<name>A0A0L8AHK2_9BACT</name>
<protein>
    <submittedName>
        <fullName evidence="2">Uncharacterized protein</fullName>
    </submittedName>
</protein>
<evidence type="ECO:0000256" key="1">
    <source>
        <dbReference type="SAM" id="SignalP"/>
    </source>
</evidence>
<dbReference type="PATRIC" id="fig|1566026.4.peg.1744"/>
<dbReference type="RefSeq" id="WP_053224867.1">
    <property type="nucleotide sequence ID" value="NZ_JSVA01000021.1"/>
</dbReference>
<accession>A0A0L8AHK2</accession>
<dbReference type="OrthoDB" id="6400696at2"/>
<feature type="signal peptide" evidence="1">
    <location>
        <begin position="1"/>
        <end position="18"/>
    </location>
</feature>
<dbReference type="AlphaFoldDB" id="A0A0L8AHK2"/>
<evidence type="ECO:0000313" key="2">
    <source>
        <dbReference type="EMBL" id="KOF01610.1"/>
    </source>
</evidence>
<proteinExistence type="predicted"/>
<keyword evidence="3" id="KW-1185">Reference proteome</keyword>
<feature type="chain" id="PRO_5005580415" evidence="1">
    <location>
        <begin position="19"/>
        <end position="222"/>
    </location>
</feature>
<sequence>MKFSLSLLLLIISISATAQTWAVTQKGDTIYIYDDGTWSFDRDDRPQETGILDYLKTSFKYDTLSTPYSVSPNAKKNIASKYGFFEVFYDENVWRRVPPAQLNDEAEFAFMGKDNDIYVAILSEEIEIGLDNIYKIAKNNIEENLNTEVDILKSEIRNVNGSDLIRGVMSFDLNGLDLVFDSYYYSDERGTVQFTTWTATNLHEKYETKILELLNGIVIKKK</sequence>
<organism evidence="2 3">
    <name type="scientific">Roseivirga seohaensis subsp. aquiponti</name>
    <dbReference type="NCBI Taxonomy" id="1566026"/>
    <lineage>
        <taxon>Bacteria</taxon>
        <taxon>Pseudomonadati</taxon>
        <taxon>Bacteroidota</taxon>
        <taxon>Cytophagia</taxon>
        <taxon>Cytophagales</taxon>
        <taxon>Roseivirgaceae</taxon>
        <taxon>Roseivirga</taxon>
    </lineage>
</organism>
<dbReference type="EMBL" id="JSVA01000021">
    <property type="protein sequence ID" value="KOF01610.1"/>
    <property type="molecule type" value="Genomic_DNA"/>
</dbReference>
<keyword evidence="1" id="KW-0732">Signal</keyword>
<comment type="caution">
    <text evidence="2">The sequence shown here is derived from an EMBL/GenBank/DDBJ whole genome shotgun (WGS) entry which is preliminary data.</text>
</comment>